<dbReference type="OrthoDB" id="4809754at2759"/>
<dbReference type="AlphaFoldDB" id="A0A135UGL4"/>
<organism evidence="1 2">
    <name type="scientific">Colletotrichum salicis</name>
    <dbReference type="NCBI Taxonomy" id="1209931"/>
    <lineage>
        <taxon>Eukaryota</taxon>
        <taxon>Fungi</taxon>
        <taxon>Dikarya</taxon>
        <taxon>Ascomycota</taxon>
        <taxon>Pezizomycotina</taxon>
        <taxon>Sordariomycetes</taxon>
        <taxon>Hypocreomycetidae</taxon>
        <taxon>Glomerellales</taxon>
        <taxon>Glomerellaceae</taxon>
        <taxon>Colletotrichum</taxon>
        <taxon>Colletotrichum acutatum species complex</taxon>
    </lineage>
</organism>
<accession>A0A135UGL4</accession>
<evidence type="ECO:0000313" key="2">
    <source>
        <dbReference type="Proteomes" id="UP000070121"/>
    </source>
</evidence>
<dbReference type="EMBL" id="JFFI01001491">
    <property type="protein sequence ID" value="KXH59539.1"/>
    <property type="molecule type" value="Genomic_DNA"/>
</dbReference>
<proteinExistence type="predicted"/>
<comment type="caution">
    <text evidence="1">The sequence shown here is derived from an EMBL/GenBank/DDBJ whole genome shotgun (WGS) entry which is preliminary data.</text>
</comment>
<sequence length="303" mass="33204">MDVHPIHLYRTVRVAVRQPDGTLLTTEGKEQQILYIQQDGIFGGTGQVAIHLMQHEMMSIRAEIIRFSAHPVCNYVWRLTTDQFKLRVKFTSPWQPFAQIARVPSPQGSRCTASASFSRSPGEVAVRMGPSGRAVGTATQTLVAGHGSPMTCSINIDISEDDLIVIFQPDDPTLAPVLSQIFTRPPFGWNTETVQPDPYHTNYSLSMPDQNNMGYAPEAENQSGICFPYCSSVISPFEPGPGRQSCVSDQYQLPYADKSSPASGSTLSIGSEDQNSAQFTTINSAGTHHDTLDDRCIVVKLLP</sequence>
<name>A0A135UGL4_9PEZI</name>
<keyword evidence="2" id="KW-1185">Reference proteome</keyword>
<dbReference type="Proteomes" id="UP000070121">
    <property type="component" value="Unassembled WGS sequence"/>
</dbReference>
<protein>
    <submittedName>
        <fullName evidence="1">Uncharacterized protein</fullName>
    </submittedName>
</protein>
<gene>
    <name evidence="1" type="ORF">CSAL01_06628</name>
</gene>
<reference evidence="1 2" key="1">
    <citation type="submission" date="2014-02" db="EMBL/GenBank/DDBJ databases">
        <title>The genome sequence of Colletotrichum salicis CBS 607.94.</title>
        <authorList>
            <person name="Baroncelli R."/>
            <person name="Thon M.R."/>
        </authorList>
    </citation>
    <scope>NUCLEOTIDE SEQUENCE [LARGE SCALE GENOMIC DNA]</scope>
    <source>
        <strain evidence="1 2">CBS 607.94</strain>
    </source>
</reference>
<evidence type="ECO:0000313" key="1">
    <source>
        <dbReference type="EMBL" id="KXH59539.1"/>
    </source>
</evidence>